<dbReference type="SUPFAM" id="SSF46689">
    <property type="entry name" value="Homeodomain-like"/>
    <property type="match status" value="2"/>
</dbReference>
<dbReference type="AlphaFoldDB" id="A0A329U105"/>
<dbReference type="Pfam" id="PF02311">
    <property type="entry name" value="AraC_binding"/>
    <property type="match status" value="1"/>
</dbReference>
<dbReference type="InterPro" id="IPR020449">
    <property type="entry name" value="Tscrpt_reg_AraC-type_HTH"/>
</dbReference>
<comment type="caution">
    <text evidence="5">The sequence shown here is derived from an EMBL/GenBank/DDBJ whole genome shotgun (WGS) entry which is preliminary data.</text>
</comment>
<keyword evidence="2" id="KW-0238">DNA-binding</keyword>
<evidence type="ECO:0000259" key="4">
    <source>
        <dbReference type="PROSITE" id="PS01124"/>
    </source>
</evidence>
<dbReference type="GO" id="GO:0003700">
    <property type="term" value="F:DNA-binding transcription factor activity"/>
    <property type="evidence" value="ECO:0007669"/>
    <property type="project" value="InterPro"/>
</dbReference>
<evidence type="ECO:0000313" key="5">
    <source>
        <dbReference type="EMBL" id="RAW54588.1"/>
    </source>
</evidence>
<dbReference type="SMART" id="SM00342">
    <property type="entry name" value="HTH_ARAC"/>
    <property type="match status" value="1"/>
</dbReference>
<evidence type="ECO:0000256" key="3">
    <source>
        <dbReference type="ARBA" id="ARBA00023163"/>
    </source>
</evidence>
<dbReference type="RefSeq" id="WP_112091938.1">
    <property type="nucleotide sequence ID" value="NZ_PRLD01000024.1"/>
</dbReference>
<name>A0A329U105_9FIRM</name>
<dbReference type="Proteomes" id="UP000251281">
    <property type="component" value="Unassembled WGS sequence"/>
</dbReference>
<sequence length="300" mass="35293">MYFNSGYLNNSRLDFKDYTKPLVVGSCGTYRLKKRPMLPTYWKKGRRDYQILYVASGKAHFWFDGVEEVVTSGHMVLYKPKEVQKYVYYVEEHPEVFWVHFTGYDVKNILEYHGISLDQHVFFSGTLPEYKMSFRKIIRELQQCEYGYEDYIASLFNNILLLVSRQQQNGENYTVTIPEEIEMAVSYFNENYNTKISVAQYAESLHISTNWFIRNFKQHMKISPAQYLLSLRMVNAQSLLENTDYSVGEIAEIVGYDNQLYFSRVFKKEYGISPVQYRKRAENQSAAPIESDVGEITCEN</sequence>
<dbReference type="Gene3D" id="2.60.120.280">
    <property type="entry name" value="Regulatory protein AraC"/>
    <property type="match status" value="1"/>
</dbReference>
<dbReference type="InterPro" id="IPR037923">
    <property type="entry name" value="HTH-like"/>
</dbReference>
<reference evidence="5 6" key="1">
    <citation type="submission" date="2018-02" db="EMBL/GenBank/DDBJ databases">
        <title>Complete genome sequencing of Faecalibacterium prausnitzii strains isolated from the human gut.</title>
        <authorList>
            <person name="Fitzgerald B.C."/>
            <person name="Shkoporov A.N."/>
            <person name="Ross P.R."/>
            <person name="Hill C."/>
        </authorList>
    </citation>
    <scope>NUCLEOTIDE SEQUENCE [LARGE SCALE GENOMIC DNA]</scope>
    <source>
        <strain evidence="5 6">APC923/51-1</strain>
    </source>
</reference>
<dbReference type="GO" id="GO:0043565">
    <property type="term" value="F:sequence-specific DNA binding"/>
    <property type="evidence" value="ECO:0007669"/>
    <property type="project" value="InterPro"/>
</dbReference>
<dbReference type="PANTHER" id="PTHR43280">
    <property type="entry name" value="ARAC-FAMILY TRANSCRIPTIONAL REGULATOR"/>
    <property type="match status" value="1"/>
</dbReference>
<gene>
    <name evidence="5" type="ORF">C4N24_14155</name>
</gene>
<dbReference type="PROSITE" id="PS00041">
    <property type="entry name" value="HTH_ARAC_FAMILY_1"/>
    <property type="match status" value="1"/>
</dbReference>
<protein>
    <submittedName>
        <fullName evidence="5">AraC family transcriptional regulator</fullName>
    </submittedName>
</protein>
<keyword evidence="3" id="KW-0804">Transcription</keyword>
<dbReference type="InterPro" id="IPR003313">
    <property type="entry name" value="AraC-bd"/>
</dbReference>
<dbReference type="PRINTS" id="PR00032">
    <property type="entry name" value="HTHARAC"/>
</dbReference>
<feature type="domain" description="HTH araC/xylS-type" evidence="4">
    <location>
        <begin position="182"/>
        <end position="280"/>
    </location>
</feature>
<dbReference type="InterPro" id="IPR018062">
    <property type="entry name" value="HTH_AraC-typ_CS"/>
</dbReference>
<dbReference type="EMBL" id="PRLD01000024">
    <property type="protein sequence ID" value="RAW54588.1"/>
    <property type="molecule type" value="Genomic_DNA"/>
</dbReference>
<evidence type="ECO:0000313" key="6">
    <source>
        <dbReference type="Proteomes" id="UP000251281"/>
    </source>
</evidence>
<dbReference type="PANTHER" id="PTHR43280:SF30">
    <property type="entry name" value="MMSAB OPERON REGULATORY PROTEIN"/>
    <property type="match status" value="1"/>
</dbReference>
<dbReference type="PROSITE" id="PS01124">
    <property type="entry name" value="HTH_ARAC_FAMILY_2"/>
    <property type="match status" value="1"/>
</dbReference>
<accession>A0A329U105</accession>
<keyword evidence="1" id="KW-0805">Transcription regulation</keyword>
<dbReference type="Gene3D" id="1.10.10.60">
    <property type="entry name" value="Homeodomain-like"/>
    <property type="match status" value="2"/>
</dbReference>
<evidence type="ECO:0000256" key="2">
    <source>
        <dbReference type="ARBA" id="ARBA00023125"/>
    </source>
</evidence>
<dbReference type="InterPro" id="IPR018060">
    <property type="entry name" value="HTH_AraC"/>
</dbReference>
<dbReference type="Pfam" id="PF12833">
    <property type="entry name" value="HTH_18"/>
    <property type="match status" value="1"/>
</dbReference>
<proteinExistence type="predicted"/>
<dbReference type="SUPFAM" id="SSF51215">
    <property type="entry name" value="Regulatory protein AraC"/>
    <property type="match status" value="1"/>
</dbReference>
<evidence type="ECO:0000256" key="1">
    <source>
        <dbReference type="ARBA" id="ARBA00023015"/>
    </source>
</evidence>
<organism evidence="5 6">
    <name type="scientific">Faecalibacterium prausnitzii</name>
    <dbReference type="NCBI Taxonomy" id="853"/>
    <lineage>
        <taxon>Bacteria</taxon>
        <taxon>Bacillati</taxon>
        <taxon>Bacillota</taxon>
        <taxon>Clostridia</taxon>
        <taxon>Eubacteriales</taxon>
        <taxon>Oscillospiraceae</taxon>
        <taxon>Faecalibacterium</taxon>
    </lineage>
</organism>
<dbReference type="InterPro" id="IPR009057">
    <property type="entry name" value="Homeodomain-like_sf"/>
</dbReference>